<dbReference type="GO" id="GO:0000701">
    <property type="term" value="F:purine-specific mismatch base pair DNA N-glycosylase activity"/>
    <property type="evidence" value="ECO:0007669"/>
    <property type="project" value="UniProtKB-EC"/>
</dbReference>
<keyword evidence="10" id="KW-0408">Iron</keyword>
<dbReference type="SUPFAM" id="SSF48150">
    <property type="entry name" value="DNA-glycosylase"/>
    <property type="match status" value="1"/>
</dbReference>
<dbReference type="Pfam" id="PF00730">
    <property type="entry name" value="HhH-GPD"/>
    <property type="match status" value="1"/>
</dbReference>
<dbReference type="GO" id="GO:0032357">
    <property type="term" value="F:oxidized purine DNA binding"/>
    <property type="evidence" value="ECO:0007669"/>
    <property type="project" value="TreeGrafter"/>
</dbReference>
<keyword evidence="9 15" id="KW-0378">Hydrolase</keyword>
<evidence type="ECO:0000256" key="13">
    <source>
        <dbReference type="ARBA" id="ARBA00023295"/>
    </source>
</evidence>
<dbReference type="Gene3D" id="1.10.340.30">
    <property type="entry name" value="Hypothetical protein, domain 2"/>
    <property type="match status" value="1"/>
</dbReference>
<evidence type="ECO:0000256" key="5">
    <source>
        <dbReference type="ARBA" id="ARBA00022023"/>
    </source>
</evidence>
<dbReference type="GO" id="GO:0006284">
    <property type="term" value="P:base-excision repair"/>
    <property type="evidence" value="ECO:0007669"/>
    <property type="project" value="InterPro"/>
</dbReference>
<dbReference type="AlphaFoldDB" id="A0A1J5S4I5"/>
<dbReference type="Gene3D" id="3.90.79.10">
    <property type="entry name" value="Nucleoside Triphosphate Pyrophosphohydrolase"/>
    <property type="match status" value="1"/>
</dbReference>
<dbReference type="GO" id="GO:0051539">
    <property type="term" value="F:4 iron, 4 sulfur cluster binding"/>
    <property type="evidence" value="ECO:0007669"/>
    <property type="project" value="UniProtKB-KW"/>
</dbReference>
<dbReference type="CDD" id="cd00056">
    <property type="entry name" value="ENDO3c"/>
    <property type="match status" value="1"/>
</dbReference>
<dbReference type="InterPro" id="IPR011257">
    <property type="entry name" value="DNA_glycosylase"/>
</dbReference>
<comment type="catalytic activity">
    <reaction evidence="1">
        <text>Hydrolyzes free adenine bases from 7,8-dihydro-8-oxoguanine:adenine mismatched double-stranded DNA, leaving an apurinic site.</text>
        <dbReference type="EC" id="3.2.2.31"/>
    </reaction>
</comment>
<sequence length="354" mass="38697">MTAAGDFSARLVVWHEQHGRHDLPWQRTRNPYRVWLSEIMLQQTQVAAVIPYYLRFLERFPNLATLAAAPVAEVMVLWSGLGYYARARNAHACARVVMQAYGGRFPPDAALIAQLPGIGPSTANAIAAFCFGIPAAILDGNVKRVLCRHFGLSGYPGEPSMTKELWRLAESLLPPRAVGTYIQAQMDLGATVCTRTKPRCDTCPLAKTCVALRQGLVGQLPEGRPRKALPSRETRVLLLLDAGRVLLHCRPPSGIWGGLMSLPELPQEAQPIAYAASVLGCAVDSFSALAPVRHNFTHFHLTLRPLLGRARLLPRSAEPCGERWLSRDELSAAALPAPIRKLLEAALQAPDSSR</sequence>
<evidence type="ECO:0000256" key="1">
    <source>
        <dbReference type="ARBA" id="ARBA00000843"/>
    </source>
</evidence>
<evidence type="ECO:0000256" key="9">
    <source>
        <dbReference type="ARBA" id="ARBA00022801"/>
    </source>
</evidence>
<feature type="domain" description="HhH-GPD" evidence="14">
    <location>
        <begin position="40"/>
        <end position="191"/>
    </location>
</feature>
<dbReference type="SUPFAM" id="SSF55811">
    <property type="entry name" value="Nudix"/>
    <property type="match status" value="1"/>
</dbReference>
<dbReference type="FunFam" id="1.10.340.30:FF:000002">
    <property type="entry name" value="Adenine DNA glycosylase"/>
    <property type="match status" value="1"/>
</dbReference>
<evidence type="ECO:0000256" key="8">
    <source>
        <dbReference type="ARBA" id="ARBA00022763"/>
    </source>
</evidence>
<dbReference type="InterPro" id="IPR015797">
    <property type="entry name" value="NUDIX_hydrolase-like_dom_sf"/>
</dbReference>
<dbReference type="GO" id="GO:0034039">
    <property type="term" value="F:8-oxo-7,8-dihydroguanine DNA N-glycosylase activity"/>
    <property type="evidence" value="ECO:0007669"/>
    <property type="project" value="TreeGrafter"/>
</dbReference>
<dbReference type="InterPro" id="IPR003651">
    <property type="entry name" value="Endonuclease3_FeS-loop_motif"/>
</dbReference>
<comment type="similarity">
    <text evidence="3">Belongs to the Nth/MutY family.</text>
</comment>
<evidence type="ECO:0000259" key="14">
    <source>
        <dbReference type="SMART" id="SM00478"/>
    </source>
</evidence>
<dbReference type="CDD" id="cd03431">
    <property type="entry name" value="NUDIX_DNA_Glycosylase_C-MutY"/>
    <property type="match status" value="1"/>
</dbReference>
<dbReference type="GO" id="GO:0046872">
    <property type="term" value="F:metal ion binding"/>
    <property type="evidence" value="ECO:0007669"/>
    <property type="project" value="UniProtKB-KW"/>
</dbReference>
<evidence type="ECO:0000256" key="2">
    <source>
        <dbReference type="ARBA" id="ARBA00001966"/>
    </source>
</evidence>
<keyword evidence="6" id="KW-0004">4Fe-4S</keyword>
<name>A0A1J5S4I5_9ZZZZ</name>
<dbReference type="Pfam" id="PF14815">
    <property type="entry name" value="NUDIX_4"/>
    <property type="match status" value="1"/>
</dbReference>
<keyword evidence="13 15" id="KW-0326">Glycosidase</keyword>
<dbReference type="InterPro" id="IPR003265">
    <property type="entry name" value="HhH-GPD_domain"/>
</dbReference>
<dbReference type="SMART" id="SM00478">
    <property type="entry name" value="ENDO3c"/>
    <property type="match status" value="1"/>
</dbReference>
<dbReference type="InterPro" id="IPR044298">
    <property type="entry name" value="MIG/MutY"/>
</dbReference>
<dbReference type="EC" id="3.2.2.31" evidence="4"/>
<dbReference type="PROSITE" id="PS00764">
    <property type="entry name" value="ENDONUCLEASE_III_1"/>
    <property type="match status" value="1"/>
</dbReference>
<gene>
    <name evidence="15" type="primary">mutY_6</name>
    <name evidence="15" type="ORF">GALL_189530</name>
</gene>
<dbReference type="Gene3D" id="1.10.1670.10">
    <property type="entry name" value="Helix-hairpin-Helix base-excision DNA repair enzymes (C-terminal)"/>
    <property type="match status" value="1"/>
</dbReference>
<dbReference type="GO" id="GO:0035485">
    <property type="term" value="F:adenine/guanine mispair binding"/>
    <property type="evidence" value="ECO:0007669"/>
    <property type="project" value="TreeGrafter"/>
</dbReference>
<dbReference type="InterPro" id="IPR029119">
    <property type="entry name" value="MutY_C"/>
</dbReference>
<dbReference type="Pfam" id="PF00633">
    <property type="entry name" value="HHH"/>
    <property type="match status" value="1"/>
</dbReference>
<keyword evidence="8" id="KW-0227">DNA damage</keyword>
<evidence type="ECO:0000256" key="4">
    <source>
        <dbReference type="ARBA" id="ARBA00012045"/>
    </source>
</evidence>
<evidence type="ECO:0000256" key="7">
    <source>
        <dbReference type="ARBA" id="ARBA00022723"/>
    </source>
</evidence>
<reference evidence="15" key="1">
    <citation type="submission" date="2016-10" db="EMBL/GenBank/DDBJ databases">
        <title>Sequence of Gallionella enrichment culture.</title>
        <authorList>
            <person name="Poehlein A."/>
            <person name="Muehling M."/>
            <person name="Daniel R."/>
        </authorList>
    </citation>
    <scope>NUCLEOTIDE SEQUENCE</scope>
</reference>
<comment type="caution">
    <text evidence="15">The sequence shown here is derived from an EMBL/GenBank/DDBJ whole genome shotgun (WGS) entry which is preliminary data.</text>
</comment>
<dbReference type="PANTHER" id="PTHR42944">
    <property type="entry name" value="ADENINE DNA GLYCOSYLASE"/>
    <property type="match status" value="1"/>
</dbReference>
<comment type="cofactor">
    <cofactor evidence="2">
        <name>[4Fe-4S] cluster</name>
        <dbReference type="ChEBI" id="CHEBI:49883"/>
    </cofactor>
</comment>
<dbReference type="PANTHER" id="PTHR42944:SF1">
    <property type="entry name" value="ADENINE DNA GLYCOSYLASE"/>
    <property type="match status" value="1"/>
</dbReference>
<dbReference type="SMART" id="SM00525">
    <property type="entry name" value="FES"/>
    <property type="match status" value="1"/>
</dbReference>
<accession>A0A1J5S4I5</accession>
<evidence type="ECO:0000313" key="15">
    <source>
        <dbReference type="EMBL" id="OIQ99039.1"/>
    </source>
</evidence>
<dbReference type="InterPro" id="IPR004035">
    <property type="entry name" value="Endouclease-III_FeS-bd_BS"/>
</dbReference>
<dbReference type="EMBL" id="MLJW01000111">
    <property type="protein sequence ID" value="OIQ99039.1"/>
    <property type="molecule type" value="Genomic_DNA"/>
</dbReference>
<dbReference type="GO" id="GO:0006298">
    <property type="term" value="P:mismatch repair"/>
    <property type="evidence" value="ECO:0007669"/>
    <property type="project" value="TreeGrafter"/>
</dbReference>
<dbReference type="InterPro" id="IPR023170">
    <property type="entry name" value="HhH_base_excis_C"/>
</dbReference>
<dbReference type="InterPro" id="IPR005760">
    <property type="entry name" value="A/G_AdeGlyc_MutY"/>
</dbReference>
<evidence type="ECO:0000256" key="6">
    <source>
        <dbReference type="ARBA" id="ARBA00022485"/>
    </source>
</evidence>
<keyword evidence="12" id="KW-0234">DNA repair</keyword>
<proteinExistence type="inferred from homology"/>
<evidence type="ECO:0000256" key="12">
    <source>
        <dbReference type="ARBA" id="ARBA00023204"/>
    </source>
</evidence>
<protein>
    <recommendedName>
        <fullName evidence="5">Adenine DNA glycosylase</fullName>
        <ecNumber evidence="4">3.2.2.31</ecNumber>
    </recommendedName>
</protein>
<keyword evidence="7" id="KW-0479">Metal-binding</keyword>
<evidence type="ECO:0000256" key="11">
    <source>
        <dbReference type="ARBA" id="ARBA00023014"/>
    </source>
</evidence>
<dbReference type="NCBIfam" id="TIGR01084">
    <property type="entry name" value="mutY"/>
    <property type="match status" value="1"/>
</dbReference>
<dbReference type="InterPro" id="IPR000445">
    <property type="entry name" value="HhH_motif"/>
</dbReference>
<keyword evidence="11" id="KW-0411">Iron-sulfur</keyword>
<evidence type="ECO:0000256" key="3">
    <source>
        <dbReference type="ARBA" id="ARBA00008343"/>
    </source>
</evidence>
<organism evidence="15">
    <name type="scientific">mine drainage metagenome</name>
    <dbReference type="NCBI Taxonomy" id="410659"/>
    <lineage>
        <taxon>unclassified sequences</taxon>
        <taxon>metagenomes</taxon>
        <taxon>ecological metagenomes</taxon>
    </lineage>
</organism>
<evidence type="ECO:0000256" key="10">
    <source>
        <dbReference type="ARBA" id="ARBA00023004"/>
    </source>
</evidence>